<accession>A0ABW9A6Y0</accession>
<dbReference type="GO" id="GO:0032259">
    <property type="term" value="P:methylation"/>
    <property type="evidence" value="ECO:0007669"/>
    <property type="project" value="UniProtKB-KW"/>
</dbReference>
<keyword evidence="2" id="KW-0489">Methyltransferase</keyword>
<gene>
    <name evidence="2" type="ORF">PQR62_07635</name>
</gene>
<evidence type="ECO:0000313" key="3">
    <source>
        <dbReference type="Proteomes" id="UP001629246"/>
    </source>
</evidence>
<feature type="repeat" description="TPR" evidence="1">
    <location>
        <begin position="275"/>
        <end position="308"/>
    </location>
</feature>
<dbReference type="Gene3D" id="1.25.40.10">
    <property type="entry name" value="Tetratricopeptide repeat domain"/>
    <property type="match status" value="1"/>
</dbReference>
<evidence type="ECO:0000256" key="1">
    <source>
        <dbReference type="PROSITE-ProRule" id="PRU00339"/>
    </source>
</evidence>
<evidence type="ECO:0000313" key="2">
    <source>
        <dbReference type="EMBL" id="MFL9924130.1"/>
    </source>
</evidence>
<comment type="caution">
    <text evidence="2">The sequence shown here is derived from an EMBL/GenBank/DDBJ whole genome shotgun (WGS) entry which is preliminary data.</text>
</comment>
<name>A0ABW9A6Y0_9BURK</name>
<dbReference type="SUPFAM" id="SSF48452">
    <property type="entry name" value="TPR-like"/>
    <property type="match status" value="1"/>
</dbReference>
<keyword evidence="3" id="KW-1185">Reference proteome</keyword>
<dbReference type="InterPro" id="IPR011990">
    <property type="entry name" value="TPR-like_helical_dom_sf"/>
</dbReference>
<organism evidence="2 3">
    <name type="scientific">Herbaspirillum lusitanum</name>
    <dbReference type="NCBI Taxonomy" id="213312"/>
    <lineage>
        <taxon>Bacteria</taxon>
        <taxon>Pseudomonadati</taxon>
        <taxon>Pseudomonadota</taxon>
        <taxon>Betaproteobacteria</taxon>
        <taxon>Burkholderiales</taxon>
        <taxon>Oxalobacteraceae</taxon>
        <taxon>Herbaspirillum</taxon>
    </lineage>
</organism>
<dbReference type="Gene3D" id="3.40.50.150">
    <property type="entry name" value="Vaccinia Virus protein VP39"/>
    <property type="match status" value="1"/>
</dbReference>
<protein>
    <submittedName>
        <fullName evidence="2">Methyltransferase domain-containing protein</fullName>
    </submittedName>
</protein>
<dbReference type="Proteomes" id="UP001629246">
    <property type="component" value="Unassembled WGS sequence"/>
</dbReference>
<dbReference type="Pfam" id="PF13489">
    <property type="entry name" value="Methyltransf_23"/>
    <property type="match status" value="1"/>
</dbReference>
<reference evidence="2 3" key="1">
    <citation type="journal article" date="2024" name="Chem. Sci.">
        <title>Discovery of megapolipeptins by genome mining of a Burkholderiales bacteria collection.</title>
        <authorList>
            <person name="Paulo B.S."/>
            <person name="Recchia M.J.J."/>
            <person name="Lee S."/>
            <person name="Fergusson C.H."/>
            <person name="Romanowski S.B."/>
            <person name="Hernandez A."/>
            <person name="Krull N."/>
            <person name="Liu D.Y."/>
            <person name="Cavanagh H."/>
            <person name="Bos A."/>
            <person name="Gray C.A."/>
            <person name="Murphy B.T."/>
            <person name="Linington R.G."/>
            <person name="Eustaquio A.S."/>
        </authorList>
    </citation>
    <scope>NUCLEOTIDE SEQUENCE [LARGE SCALE GENOMIC DNA]</scope>
    <source>
        <strain evidence="2 3">RL21-008-BIB-A</strain>
    </source>
</reference>
<dbReference type="SUPFAM" id="SSF53335">
    <property type="entry name" value="S-adenosyl-L-methionine-dependent methyltransferases"/>
    <property type="match status" value="1"/>
</dbReference>
<sequence>MTAGSFFIKPGYRARTKPEYYADVSDDGAVWQPDVYPLAATLARQYECKYIIDIGCGRARKLAPLYPEFQIIGLDFGSNLLHCRQEYPFGNWIEVDLEAGSKVELPVEILQSAVIINSDVIEHLVDPTRLMDLIRSFLIHAKVALLSTPERDLERGFNDLGPPANPSHMREWNLSELETLLTSAGLRPAFCGLTMSNDRDRLLKTSLAVIPGIHLNSGSVRDLASFCEQWLKATPEQRSGAQDPYMSDLAQLEREVNMMNLAAKNNVVAPPPPPPPTLLEIGIQRINSAQYEGAFEALTEALAKEPENAAIVFQMGRLAAICNMNEDARELFYQASLRDAELTKSIVDFYIEQLAKARAGID</sequence>
<dbReference type="GO" id="GO:0008168">
    <property type="term" value="F:methyltransferase activity"/>
    <property type="evidence" value="ECO:0007669"/>
    <property type="project" value="UniProtKB-KW"/>
</dbReference>
<keyword evidence="2" id="KW-0808">Transferase</keyword>
<dbReference type="InterPro" id="IPR019734">
    <property type="entry name" value="TPR_rpt"/>
</dbReference>
<dbReference type="PROSITE" id="PS50005">
    <property type="entry name" value="TPR"/>
    <property type="match status" value="1"/>
</dbReference>
<dbReference type="RefSeq" id="WP_408156449.1">
    <property type="nucleotide sequence ID" value="NZ_JAQQFM010000003.1"/>
</dbReference>
<keyword evidence="1" id="KW-0802">TPR repeat</keyword>
<dbReference type="InterPro" id="IPR029063">
    <property type="entry name" value="SAM-dependent_MTases_sf"/>
</dbReference>
<dbReference type="EMBL" id="JAQQFM010000003">
    <property type="protein sequence ID" value="MFL9924130.1"/>
    <property type="molecule type" value="Genomic_DNA"/>
</dbReference>
<proteinExistence type="predicted"/>